<dbReference type="Proteomes" id="UP000799437">
    <property type="component" value="Unassembled WGS sequence"/>
</dbReference>
<reference evidence="3" key="1">
    <citation type="journal article" date="2020" name="Stud. Mycol.">
        <title>101 Dothideomycetes genomes: a test case for predicting lifestyles and emergence of pathogens.</title>
        <authorList>
            <person name="Haridas S."/>
            <person name="Albert R."/>
            <person name="Binder M."/>
            <person name="Bloem J."/>
            <person name="Labutti K."/>
            <person name="Salamov A."/>
            <person name="Andreopoulos B."/>
            <person name="Baker S."/>
            <person name="Barry K."/>
            <person name="Bills G."/>
            <person name="Bluhm B."/>
            <person name="Cannon C."/>
            <person name="Castanera R."/>
            <person name="Culley D."/>
            <person name="Daum C."/>
            <person name="Ezra D."/>
            <person name="Gonzalez J."/>
            <person name="Henrissat B."/>
            <person name="Kuo A."/>
            <person name="Liang C."/>
            <person name="Lipzen A."/>
            <person name="Lutzoni F."/>
            <person name="Magnuson J."/>
            <person name="Mondo S."/>
            <person name="Nolan M."/>
            <person name="Ohm R."/>
            <person name="Pangilinan J."/>
            <person name="Park H.-J."/>
            <person name="Ramirez L."/>
            <person name="Alfaro M."/>
            <person name="Sun H."/>
            <person name="Tritt A."/>
            <person name="Yoshinaga Y."/>
            <person name="Zwiers L.-H."/>
            <person name="Turgeon B."/>
            <person name="Goodwin S."/>
            <person name="Spatafora J."/>
            <person name="Crous P."/>
            <person name="Grigoriev I."/>
        </authorList>
    </citation>
    <scope>NUCLEOTIDE SEQUENCE</scope>
    <source>
        <strain evidence="3">CBS 121739</strain>
    </source>
</reference>
<feature type="compositionally biased region" description="Basic and acidic residues" evidence="1">
    <location>
        <begin position="79"/>
        <end position="91"/>
    </location>
</feature>
<sequence>MSEFFTSLWESIFTPGPTPTLLIATNATFGALSLLLVTLLVATQSIHFLILSILSGGLWWAINWFATELRAAQAKEEEAKQIRRRSREKDISLGNSGPGVGAIGGDGEGMDSGDDTETEIDERLSKEPQAVLGGSGVQARNSDTQGQLAGQRGHGYGSGDRSTAAQTSLIPPRDEGMKKRRSMAESDASLSTDSEWEKVEEE</sequence>
<dbReference type="GO" id="GO:0005789">
    <property type="term" value="C:endoplasmic reticulum membrane"/>
    <property type="evidence" value="ECO:0007669"/>
    <property type="project" value="TreeGrafter"/>
</dbReference>
<feature type="compositionally biased region" description="Polar residues" evidence="1">
    <location>
        <begin position="160"/>
        <end position="169"/>
    </location>
</feature>
<dbReference type="InterPro" id="IPR013945">
    <property type="entry name" value="Pkr1"/>
</dbReference>
<feature type="compositionally biased region" description="Gly residues" evidence="1">
    <location>
        <begin position="96"/>
        <end position="107"/>
    </location>
</feature>
<feature type="region of interest" description="Disordered" evidence="1">
    <location>
        <begin position="79"/>
        <end position="202"/>
    </location>
</feature>
<evidence type="ECO:0000313" key="3">
    <source>
        <dbReference type="EMBL" id="KAF2758239.1"/>
    </source>
</evidence>
<keyword evidence="2" id="KW-0472">Membrane</keyword>
<dbReference type="GO" id="GO:0070072">
    <property type="term" value="P:vacuolar proton-transporting V-type ATPase complex assembly"/>
    <property type="evidence" value="ECO:0007669"/>
    <property type="project" value="InterPro"/>
</dbReference>
<evidence type="ECO:0000256" key="1">
    <source>
        <dbReference type="SAM" id="MobiDB-lite"/>
    </source>
</evidence>
<evidence type="ECO:0000313" key="4">
    <source>
        <dbReference type="Proteomes" id="UP000799437"/>
    </source>
</evidence>
<dbReference type="AlphaFoldDB" id="A0A6A6W7Q7"/>
<gene>
    <name evidence="3" type="ORF">EJ05DRAFT_476503</name>
</gene>
<dbReference type="GeneID" id="54485097"/>
<dbReference type="RefSeq" id="XP_033600690.1">
    <property type="nucleotide sequence ID" value="XM_033744043.1"/>
</dbReference>
<feature type="transmembrane region" description="Helical" evidence="2">
    <location>
        <begin position="20"/>
        <end position="41"/>
    </location>
</feature>
<keyword evidence="2" id="KW-1133">Transmembrane helix</keyword>
<keyword evidence="4" id="KW-1185">Reference proteome</keyword>
<feature type="compositionally biased region" description="Polar residues" evidence="1">
    <location>
        <begin position="138"/>
        <end position="148"/>
    </location>
</feature>
<keyword evidence="2" id="KW-0812">Transmembrane</keyword>
<accession>A0A6A6W7Q7</accession>
<evidence type="ECO:0000256" key="2">
    <source>
        <dbReference type="SAM" id="Phobius"/>
    </source>
</evidence>
<feature type="transmembrane region" description="Helical" evidence="2">
    <location>
        <begin position="48"/>
        <end position="66"/>
    </location>
</feature>
<dbReference type="EMBL" id="ML996572">
    <property type="protein sequence ID" value="KAF2758239.1"/>
    <property type="molecule type" value="Genomic_DNA"/>
</dbReference>
<organism evidence="3 4">
    <name type="scientific">Pseudovirgaria hyperparasitica</name>
    <dbReference type="NCBI Taxonomy" id="470096"/>
    <lineage>
        <taxon>Eukaryota</taxon>
        <taxon>Fungi</taxon>
        <taxon>Dikarya</taxon>
        <taxon>Ascomycota</taxon>
        <taxon>Pezizomycotina</taxon>
        <taxon>Dothideomycetes</taxon>
        <taxon>Dothideomycetes incertae sedis</taxon>
        <taxon>Acrospermales</taxon>
        <taxon>Acrospermaceae</taxon>
        <taxon>Pseudovirgaria</taxon>
    </lineage>
</organism>
<feature type="compositionally biased region" description="Acidic residues" evidence="1">
    <location>
        <begin position="108"/>
        <end position="120"/>
    </location>
</feature>
<dbReference type="PANTHER" id="PTHR28251:SF1">
    <property type="entry name" value="V-TYPE ATPASE ASSEMBLY FACTOR PKR1"/>
    <property type="match status" value="1"/>
</dbReference>
<name>A0A6A6W7Q7_9PEZI</name>
<dbReference type="PANTHER" id="PTHR28251">
    <property type="entry name" value="V-TYPE ATPASE ASSEMBLY FACTOR PKR1"/>
    <property type="match status" value="1"/>
</dbReference>
<dbReference type="Pfam" id="PF08636">
    <property type="entry name" value="Pkr1"/>
    <property type="match status" value="1"/>
</dbReference>
<dbReference type="OrthoDB" id="9626941at2759"/>
<proteinExistence type="predicted"/>
<protein>
    <submittedName>
        <fullName evidence="3">Pkr1-domain-containing protein</fullName>
    </submittedName>
</protein>